<dbReference type="KEGG" id="ssua:FPZ54_09640"/>
<proteinExistence type="inferred from homology"/>
<evidence type="ECO:0000256" key="1">
    <source>
        <dbReference type="ARBA" id="ARBA00006484"/>
    </source>
</evidence>
<comment type="similarity">
    <text evidence="1">Belongs to the short-chain dehydrogenases/reductases (SDR) family.</text>
</comment>
<dbReference type="Pfam" id="PF13561">
    <property type="entry name" value="adh_short_C2"/>
    <property type="match status" value="1"/>
</dbReference>
<evidence type="ECO:0000256" key="2">
    <source>
        <dbReference type="ARBA" id="ARBA00023002"/>
    </source>
</evidence>
<organism evidence="3 4">
    <name type="scientific">Sphingomonas suaedae</name>
    <dbReference type="NCBI Taxonomy" id="2599297"/>
    <lineage>
        <taxon>Bacteria</taxon>
        <taxon>Pseudomonadati</taxon>
        <taxon>Pseudomonadota</taxon>
        <taxon>Alphaproteobacteria</taxon>
        <taxon>Sphingomonadales</taxon>
        <taxon>Sphingomonadaceae</taxon>
        <taxon>Sphingomonas</taxon>
    </lineage>
</organism>
<dbReference type="InterPro" id="IPR002347">
    <property type="entry name" value="SDR_fam"/>
</dbReference>
<keyword evidence="2" id="KW-0560">Oxidoreductase</keyword>
<evidence type="ECO:0000313" key="4">
    <source>
        <dbReference type="Proteomes" id="UP000318055"/>
    </source>
</evidence>
<dbReference type="PRINTS" id="PR00081">
    <property type="entry name" value="GDHRDH"/>
</dbReference>
<dbReference type="PANTHER" id="PTHR43639:SF1">
    <property type="entry name" value="SHORT-CHAIN DEHYDROGENASE_REDUCTASE FAMILY PROTEIN"/>
    <property type="match status" value="1"/>
</dbReference>
<keyword evidence="4" id="KW-1185">Reference proteome</keyword>
<sequence>MTYRLNGKRALVTGGSRGIGAGIARRLAAEGADVAITYAASKNKADAIVREIEAAGRKGYAIQANAADADAQQAGVNAAIDALGGLDLLVHNAGVANMLPIGEGTMEDFRHQFGTNVEGVFAGTLAAASRISDGGGIVVIGSNASHWTPMPGFAVYNATKAAVALLVQGWARDLAPRGIRVNAVQPGPIDTDMNPADGDLAKAFMDRIPLGRYGTAEEIGALVAFLASDDASFITGARIDIDGGLSL</sequence>
<dbReference type="CDD" id="cd05233">
    <property type="entry name" value="SDR_c"/>
    <property type="match status" value="1"/>
</dbReference>
<dbReference type="PROSITE" id="PS00061">
    <property type="entry name" value="ADH_SHORT"/>
    <property type="match status" value="1"/>
</dbReference>
<evidence type="ECO:0000313" key="3">
    <source>
        <dbReference type="EMBL" id="QDX26258.1"/>
    </source>
</evidence>
<dbReference type="PRINTS" id="PR00080">
    <property type="entry name" value="SDRFAMILY"/>
</dbReference>
<dbReference type="PANTHER" id="PTHR43639">
    <property type="entry name" value="OXIDOREDUCTASE, SHORT-CHAIN DEHYDROGENASE/REDUCTASE FAMILY (AFU_ORTHOLOGUE AFUA_5G02870)"/>
    <property type="match status" value="1"/>
</dbReference>
<gene>
    <name evidence="3" type="ORF">FPZ54_09640</name>
</gene>
<dbReference type="InterPro" id="IPR020904">
    <property type="entry name" value="Sc_DH/Rdtase_CS"/>
</dbReference>
<dbReference type="AlphaFoldDB" id="A0A518RFN1"/>
<protein>
    <submittedName>
        <fullName evidence="3">SDR family oxidoreductase</fullName>
    </submittedName>
</protein>
<reference evidence="3 4" key="1">
    <citation type="submission" date="2019-07" db="EMBL/GenBank/DDBJ databases">
        <title>Sphingomonas alkalisoli sp. nov., isolated from rhizosphere soil of Suaedae salsa.</title>
        <authorList>
            <person name="Zhang H."/>
            <person name="Xu L."/>
            <person name="Zhang J.-X."/>
            <person name="Sun J.-Q."/>
        </authorList>
    </citation>
    <scope>NUCLEOTIDE SEQUENCE [LARGE SCALE GENOMIC DNA]</scope>
    <source>
        <strain evidence="3 4">XS-10</strain>
    </source>
</reference>
<dbReference type="EMBL" id="CP042239">
    <property type="protein sequence ID" value="QDX26258.1"/>
    <property type="molecule type" value="Genomic_DNA"/>
</dbReference>
<dbReference type="GO" id="GO:0016491">
    <property type="term" value="F:oxidoreductase activity"/>
    <property type="evidence" value="ECO:0007669"/>
    <property type="project" value="UniProtKB-KW"/>
</dbReference>
<dbReference type="InterPro" id="IPR036291">
    <property type="entry name" value="NAD(P)-bd_dom_sf"/>
</dbReference>
<dbReference type="Gene3D" id="3.40.50.720">
    <property type="entry name" value="NAD(P)-binding Rossmann-like Domain"/>
    <property type="match status" value="1"/>
</dbReference>
<dbReference type="OrthoDB" id="154414at2"/>
<dbReference type="FunFam" id="3.40.50.720:FF:000084">
    <property type="entry name" value="Short-chain dehydrogenase reductase"/>
    <property type="match status" value="1"/>
</dbReference>
<dbReference type="SUPFAM" id="SSF51735">
    <property type="entry name" value="NAD(P)-binding Rossmann-fold domains"/>
    <property type="match status" value="1"/>
</dbReference>
<dbReference type="Proteomes" id="UP000318055">
    <property type="component" value="Chromosome"/>
</dbReference>
<name>A0A518RFN1_9SPHN</name>
<accession>A0A518RFN1</accession>
<dbReference type="RefSeq" id="WP_145846729.1">
    <property type="nucleotide sequence ID" value="NZ_CP042239.1"/>
</dbReference>